<keyword evidence="9" id="KW-1185">Reference proteome</keyword>
<dbReference type="RefSeq" id="WP_043579050.1">
    <property type="nucleotide sequence ID" value="NZ_KN214182.1"/>
</dbReference>
<feature type="domain" description="TraD/TraG TraM recognition site" evidence="7">
    <location>
        <begin position="390"/>
        <end position="513"/>
    </location>
</feature>
<protein>
    <recommendedName>
        <fullName evidence="7">TraD/TraG TraM recognition site domain-containing protein</fullName>
    </recommendedName>
</protein>
<comment type="subcellular location">
    <subcellularLocation>
        <location evidence="1">Cell membrane</location>
        <topology evidence="1">Multi-pass membrane protein</topology>
    </subcellularLocation>
</comment>
<evidence type="ECO:0000313" key="8">
    <source>
        <dbReference type="EMBL" id="KGI79309.1"/>
    </source>
</evidence>
<comment type="caution">
    <text evidence="8">The sequence shown here is derived from an EMBL/GenBank/DDBJ whole genome shotgun (WGS) entry which is preliminary data.</text>
</comment>
<evidence type="ECO:0000259" key="7">
    <source>
        <dbReference type="Pfam" id="PF12696"/>
    </source>
</evidence>
<evidence type="ECO:0000256" key="3">
    <source>
        <dbReference type="ARBA" id="ARBA00022692"/>
    </source>
</evidence>
<evidence type="ECO:0000256" key="2">
    <source>
        <dbReference type="ARBA" id="ARBA00022475"/>
    </source>
</evidence>
<dbReference type="EMBL" id="JPMV01000050">
    <property type="protein sequence ID" value="KGI79309.1"/>
    <property type="molecule type" value="Genomic_DNA"/>
</dbReference>
<reference evidence="8 9" key="1">
    <citation type="journal article" date="2014" name="PLoS ONE">
        <title>Identification and Characterization of a New Erythromycin Biosynthetic Gene Cluster in Actinopolyspora erythraea YIM90600, a Novel Erythronolide-Producing Halophilic Actinomycete Isolated from Salt Field.</title>
        <authorList>
            <person name="Chen D."/>
            <person name="Feng J."/>
            <person name="Huang L."/>
            <person name="Zhang Q."/>
            <person name="Wu J."/>
            <person name="Zhu X."/>
            <person name="Duan Y."/>
            <person name="Xu Z."/>
        </authorList>
    </citation>
    <scope>NUCLEOTIDE SEQUENCE [LARGE SCALE GENOMIC DNA]</scope>
    <source>
        <strain evidence="8 9">YIM90600</strain>
    </source>
</reference>
<gene>
    <name evidence="8" type="ORF">IL38_24275</name>
</gene>
<dbReference type="Gene3D" id="3.40.50.300">
    <property type="entry name" value="P-loop containing nucleotide triphosphate hydrolases"/>
    <property type="match status" value="1"/>
</dbReference>
<dbReference type="InterPro" id="IPR051539">
    <property type="entry name" value="T4SS-coupling_protein"/>
</dbReference>
<feature type="compositionally biased region" description="Low complexity" evidence="6">
    <location>
        <begin position="476"/>
        <end position="490"/>
    </location>
</feature>
<accession>A0ABR4WY39</accession>
<feature type="compositionally biased region" description="Basic residues" evidence="6">
    <location>
        <begin position="535"/>
        <end position="549"/>
    </location>
</feature>
<name>A0ABR4WY39_9ACTN</name>
<proteinExistence type="predicted"/>
<organism evidence="8 9">
    <name type="scientific">Actinopolyspora erythraea</name>
    <dbReference type="NCBI Taxonomy" id="414996"/>
    <lineage>
        <taxon>Bacteria</taxon>
        <taxon>Bacillati</taxon>
        <taxon>Actinomycetota</taxon>
        <taxon>Actinomycetes</taxon>
        <taxon>Actinopolysporales</taxon>
        <taxon>Actinopolysporaceae</taxon>
        <taxon>Actinopolyspora</taxon>
    </lineage>
</organism>
<keyword evidence="4" id="KW-1133">Transmembrane helix</keyword>
<feature type="region of interest" description="Disordered" evidence="6">
    <location>
        <begin position="531"/>
        <end position="568"/>
    </location>
</feature>
<dbReference type="Proteomes" id="UP000029737">
    <property type="component" value="Unassembled WGS sequence"/>
</dbReference>
<feature type="region of interest" description="Disordered" evidence="6">
    <location>
        <begin position="475"/>
        <end position="506"/>
    </location>
</feature>
<dbReference type="PANTHER" id="PTHR37937">
    <property type="entry name" value="CONJUGATIVE TRANSFER: DNA TRANSPORT"/>
    <property type="match status" value="1"/>
</dbReference>
<sequence length="568" mass="61796">MSSEKDVKHTELKYGAGGLATGSGTYLLGQLPAEFDPTVLASGYTAGGLLLGGAIAHNRWYFSRYQRFLRELGTDGWVDGADMKEASGPRALRAQAAQTRPGLSGRQPLNAYGTRVGKLVSGPKHLRGRRIYSPWSRGMCVLGPQGSGKTAWLIHPVLESPGPTVVASTKPELATLTAPLRKHVGPVHIFNPQQLGTVGNTFSWDPVSGCHRQATADARAWALVRGGGAGESLQGSEFWMQKAQEIIRCYLMAAAIRGWDMDAVMYWANNPDDPTPVSVLEQHPQFVPPGWLGTLRTHLSASHNTRTGYFAQVTSCVGFMDNPTVAAACRPKPGEDFDVQSFLESRSTLYLVGGAEDRRVAPLLTALTEHVFTETKRLASISRAERVDPPLNLLMDEVANITPVPLDQWASDSRGWGITVGAVVQSLSQLSTTWGRDRAETIWENLPTKIVLPGVTNSDDLEMLSYLSGMREVESTSEGESTSKGSGWKSFSTNRSRQRERVVSGSTISGMPKFHAYVLGLGRHPAIVKFEPGQKRAKRQLRRLGKKQAKTAPNLRWQPNAETGGKTA</sequence>
<dbReference type="CDD" id="cd01127">
    <property type="entry name" value="TrwB_TraG_TraD_VirD4"/>
    <property type="match status" value="1"/>
</dbReference>
<evidence type="ECO:0000256" key="6">
    <source>
        <dbReference type="SAM" id="MobiDB-lite"/>
    </source>
</evidence>
<dbReference type="SUPFAM" id="SSF52540">
    <property type="entry name" value="P-loop containing nucleoside triphosphate hydrolases"/>
    <property type="match status" value="1"/>
</dbReference>
<keyword evidence="3" id="KW-0812">Transmembrane</keyword>
<dbReference type="PANTHER" id="PTHR37937:SF1">
    <property type="entry name" value="CONJUGATIVE TRANSFER: DNA TRANSPORT"/>
    <property type="match status" value="1"/>
</dbReference>
<keyword evidence="5" id="KW-0472">Membrane</keyword>
<evidence type="ECO:0000256" key="1">
    <source>
        <dbReference type="ARBA" id="ARBA00004651"/>
    </source>
</evidence>
<evidence type="ECO:0000313" key="9">
    <source>
        <dbReference type="Proteomes" id="UP000029737"/>
    </source>
</evidence>
<dbReference type="InterPro" id="IPR027417">
    <property type="entry name" value="P-loop_NTPase"/>
</dbReference>
<evidence type="ECO:0000256" key="4">
    <source>
        <dbReference type="ARBA" id="ARBA00022989"/>
    </source>
</evidence>
<dbReference type="InterPro" id="IPR032689">
    <property type="entry name" value="TraG-D_C"/>
</dbReference>
<dbReference type="Pfam" id="PF12696">
    <property type="entry name" value="TraG-D_C"/>
    <property type="match status" value="1"/>
</dbReference>
<evidence type="ECO:0000256" key="5">
    <source>
        <dbReference type="ARBA" id="ARBA00023136"/>
    </source>
</evidence>
<keyword evidence="2" id="KW-1003">Cell membrane</keyword>